<gene>
    <name evidence="1" type="ORF">IEO70_16470</name>
</gene>
<comment type="caution">
    <text evidence="1">The sequence shown here is derived from an EMBL/GenBank/DDBJ whole genome shotgun (WGS) entry which is preliminary data.</text>
</comment>
<evidence type="ECO:0000313" key="2">
    <source>
        <dbReference type="Proteomes" id="UP000602076"/>
    </source>
</evidence>
<accession>A0A927D1S6</accession>
<evidence type="ECO:0000313" key="1">
    <source>
        <dbReference type="EMBL" id="MBD3109935.1"/>
    </source>
</evidence>
<dbReference type="AlphaFoldDB" id="A0A927D1S6"/>
<protein>
    <submittedName>
        <fullName evidence="1">Uncharacterized protein</fullName>
    </submittedName>
</protein>
<organism evidence="1 2">
    <name type="scientific">Peribacillus faecalis</name>
    <dbReference type="NCBI Taxonomy" id="2772559"/>
    <lineage>
        <taxon>Bacteria</taxon>
        <taxon>Bacillati</taxon>
        <taxon>Bacillota</taxon>
        <taxon>Bacilli</taxon>
        <taxon>Bacillales</taxon>
        <taxon>Bacillaceae</taxon>
        <taxon>Peribacillus</taxon>
    </lineage>
</organism>
<dbReference type="EMBL" id="JACXSI010000048">
    <property type="protein sequence ID" value="MBD3109935.1"/>
    <property type="molecule type" value="Genomic_DNA"/>
</dbReference>
<reference evidence="1" key="1">
    <citation type="submission" date="2020-09" db="EMBL/GenBank/DDBJ databases">
        <title>Bacillus faecalis sp. nov., a moderately halophilic bacterium isolated from cow faeces.</title>
        <authorList>
            <person name="Jiang L."/>
            <person name="Lee J."/>
        </authorList>
    </citation>
    <scope>NUCLEOTIDE SEQUENCE</scope>
    <source>
        <strain evidence="1">AGMB 02131</strain>
    </source>
</reference>
<name>A0A927D1S6_9BACI</name>
<sequence>MKKWIFAFIIIFLIFFISYFARTEDKLTVQEKQGKAKYQFVAYKEKIDEETAKAIKKELQKGNWKNSKIKLNKKPSDYIFYFNEPKEDGRASVYHIWLKADPLQVTVYSGKKEMKLKGEAAETLVKNVLDVEYYQH</sequence>
<dbReference type="RefSeq" id="WP_190999472.1">
    <property type="nucleotide sequence ID" value="NZ_JACXSI010000048.1"/>
</dbReference>
<keyword evidence="2" id="KW-1185">Reference proteome</keyword>
<proteinExistence type="predicted"/>
<dbReference type="Proteomes" id="UP000602076">
    <property type="component" value="Unassembled WGS sequence"/>
</dbReference>